<comment type="caution">
    <text evidence="1">The sequence shown here is derived from an EMBL/GenBank/DDBJ whole genome shotgun (WGS) entry which is preliminary data.</text>
</comment>
<protein>
    <submittedName>
        <fullName evidence="1">Type I-B CRISPR-associated protein Cas7/Csh2</fullName>
    </submittedName>
</protein>
<evidence type="ECO:0000313" key="1">
    <source>
        <dbReference type="EMBL" id="RNI36711.1"/>
    </source>
</evidence>
<dbReference type="RefSeq" id="WP_123120629.1">
    <property type="nucleotide sequence ID" value="NZ_RJJR01000007.1"/>
</dbReference>
<dbReference type="GO" id="GO:0043571">
    <property type="term" value="P:maintenance of CRISPR repeat elements"/>
    <property type="evidence" value="ECO:0007669"/>
    <property type="project" value="InterPro"/>
</dbReference>
<sequence>MADTIQHKSEILFVYDTTYNIPNGDPFTGEQRFDEETKKILVSDVRIKRYARTYFEEKGWPIYVSENTGAGKTDSKGVLKWIIENRNPNKLTDIGEVLKEQIDVRLFGGISTLKDDETKALKVEGKPCKNGHVQFTGPVQFALLNPSLNSVNLRMHQNTTHFTSKAENTQGSIGTTTVVPYSIIQIHGWLNPKVAETTGLTDDDLKKLFEALWYGTSGDGSSHSRTKSGQNSILLLEIVYAETNKKVYSIDQLIKLKNKEEKKDEQLRSIEDVEFDFSKLLTVAESDKISKIKFYTEIDAIKNEFTGKDKFEEIQF</sequence>
<reference evidence="1 2" key="1">
    <citation type="submission" date="2018-11" db="EMBL/GenBank/DDBJ databases">
        <title>Draft genome sequence of Ferruginibacter sp. BO-59.</title>
        <authorList>
            <person name="Im W.T."/>
        </authorList>
    </citation>
    <scope>NUCLEOTIDE SEQUENCE [LARGE SCALE GENOMIC DNA]</scope>
    <source>
        <strain evidence="1 2">BO-59</strain>
    </source>
</reference>
<dbReference type="InterPro" id="IPR006482">
    <property type="entry name" value="Cas7_Csh2/Csh2"/>
</dbReference>
<accession>A0A3M9NG54</accession>
<dbReference type="EMBL" id="RJJR01000007">
    <property type="protein sequence ID" value="RNI36711.1"/>
    <property type="molecule type" value="Genomic_DNA"/>
</dbReference>
<dbReference type="OrthoDB" id="9776792at2"/>
<keyword evidence="2" id="KW-1185">Reference proteome</keyword>
<gene>
    <name evidence="1" type="primary">cas7b</name>
    <name evidence="1" type="ORF">EFY79_10315</name>
</gene>
<proteinExistence type="predicted"/>
<dbReference type="AlphaFoldDB" id="A0A3M9NG54"/>
<dbReference type="NCBIfam" id="TIGR01595">
    <property type="entry name" value="cas_CT1132"/>
    <property type="match status" value="1"/>
</dbReference>
<dbReference type="InterPro" id="IPR013419">
    <property type="entry name" value="CRISPR-assoc_prot_Cas7/Csh2"/>
</dbReference>
<dbReference type="Proteomes" id="UP000267223">
    <property type="component" value="Unassembled WGS sequence"/>
</dbReference>
<organism evidence="1 2">
    <name type="scientific">Hanamia caeni</name>
    <dbReference type="NCBI Taxonomy" id="2294116"/>
    <lineage>
        <taxon>Bacteria</taxon>
        <taxon>Pseudomonadati</taxon>
        <taxon>Bacteroidota</taxon>
        <taxon>Chitinophagia</taxon>
        <taxon>Chitinophagales</taxon>
        <taxon>Chitinophagaceae</taxon>
        <taxon>Hanamia</taxon>
    </lineage>
</organism>
<dbReference type="Pfam" id="PF05107">
    <property type="entry name" value="Cas_Cas7"/>
    <property type="match status" value="1"/>
</dbReference>
<dbReference type="NCBIfam" id="TIGR02590">
    <property type="entry name" value="cas_Csh2"/>
    <property type="match status" value="1"/>
</dbReference>
<name>A0A3M9NG54_9BACT</name>
<evidence type="ECO:0000313" key="2">
    <source>
        <dbReference type="Proteomes" id="UP000267223"/>
    </source>
</evidence>